<dbReference type="PANTHER" id="PTHR23502">
    <property type="entry name" value="MAJOR FACILITATOR SUPERFAMILY"/>
    <property type="match status" value="1"/>
</dbReference>
<feature type="region of interest" description="Disordered" evidence="6">
    <location>
        <begin position="230"/>
        <end position="249"/>
    </location>
</feature>
<dbReference type="SUPFAM" id="SSF103473">
    <property type="entry name" value="MFS general substrate transporter"/>
    <property type="match status" value="1"/>
</dbReference>
<keyword evidence="4 7" id="KW-1133">Transmembrane helix</keyword>
<dbReference type="PANTHER" id="PTHR23502:SF52">
    <property type="entry name" value="MULTIDRUG TRANSPORTER, PUTATIVE (AFU_ORTHOLOGUE AFUA_2G17730)-RELATED"/>
    <property type="match status" value="1"/>
</dbReference>
<dbReference type="OrthoDB" id="5403280at2759"/>
<dbReference type="Proteomes" id="UP000504636">
    <property type="component" value="Unplaced"/>
</dbReference>
<comment type="subcellular location">
    <subcellularLocation>
        <location evidence="1">Membrane</location>
        <topology evidence="1">Multi-pass membrane protein</topology>
    </subcellularLocation>
</comment>
<dbReference type="Pfam" id="PF07690">
    <property type="entry name" value="MFS_1"/>
    <property type="match status" value="1"/>
</dbReference>
<dbReference type="Gene3D" id="1.20.1250.20">
    <property type="entry name" value="MFS general substrate transporter like domains"/>
    <property type="match status" value="1"/>
</dbReference>
<dbReference type="GO" id="GO:0005886">
    <property type="term" value="C:plasma membrane"/>
    <property type="evidence" value="ECO:0007669"/>
    <property type="project" value="TreeGrafter"/>
</dbReference>
<evidence type="ECO:0000256" key="4">
    <source>
        <dbReference type="ARBA" id="ARBA00022989"/>
    </source>
</evidence>
<dbReference type="InterPro" id="IPR036259">
    <property type="entry name" value="MFS_trans_sf"/>
</dbReference>
<feature type="transmembrane region" description="Helical" evidence="7">
    <location>
        <begin position="281"/>
        <end position="300"/>
    </location>
</feature>
<dbReference type="GO" id="GO:0022857">
    <property type="term" value="F:transmembrane transporter activity"/>
    <property type="evidence" value="ECO:0007669"/>
    <property type="project" value="InterPro"/>
</dbReference>
<evidence type="ECO:0000313" key="10">
    <source>
        <dbReference type="Proteomes" id="UP000504636"/>
    </source>
</evidence>
<feature type="transmembrane region" description="Helical" evidence="7">
    <location>
        <begin position="167"/>
        <end position="186"/>
    </location>
</feature>
<evidence type="ECO:0000313" key="11">
    <source>
        <dbReference type="RefSeq" id="XP_033571954.1"/>
    </source>
</evidence>
<evidence type="ECO:0000256" key="5">
    <source>
        <dbReference type="ARBA" id="ARBA00023136"/>
    </source>
</evidence>
<sequence length="499" mass="53838">MVHGHEKEQGKTLARTPEDSLQANDPDNPFNWSPTKKWSVTLVACYVTFIVGFNATALTAAVNETNAQFHISDASFPHSVWPVTAWNTGGALAPMVVLPIMEDYGTRPGYLITYFLFVIFVIPQAVAQNFATFIVCRFFAGCCGAVLQDAMDGIIADIWAEATQRSLPVSCYVFALLAGVSIGPVVGGAIMESLSWRWIFYTQLVIYGGSAPIVFLIFRETRCPIILSRRKKRNHQHPPELDDANPNTPNTAKHPIPLTALKAFLASNILRPLLLLTTEPVVASFTLLSALSYGLLFLATQSVPQVYAALYAFSEPSTGLIQASIVVGEVLGFLACASIGDPYFARASAGTARILGGPPQLPEVRLYLAIPASFIGLAGGLFVYGWTAYADVTFWAPAVGLLLVGFGSVVVMQAIMMYITDAYAKYAASASAAVCFGENMAAAFLPLASQSMYSNLRFHWASSLLAFVAVALSCAPVVLVWKGRAIREKSPFMREAMVG</sequence>
<dbReference type="AlphaFoldDB" id="A0A6A6Y8H2"/>
<feature type="transmembrane region" description="Helical" evidence="7">
    <location>
        <begin position="198"/>
        <end position="218"/>
    </location>
</feature>
<feature type="transmembrane region" description="Helical" evidence="7">
    <location>
        <begin position="38"/>
        <end position="60"/>
    </location>
</feature>
<protein>
    <submittedName>
        <fullName evidence="9 11">MFS general substrate transporter</fullName>
    </submittedName>
</protein>
<evidence type="ECO:0000313" key="9">
    <source>
        <dbReference type="EMBL" id="KAF2804990.1"/>
    </source>
</evidence>
<dbReference type="PROSITE" id="PS50850">
    <property type="entry name" value="MFS"/>
    <property type="match status" value="1"/>
</dbReference>
<feature type="compositionally biased region" description="Polar residues" evidence="6">
    <location>
        <begin position="19"/>
        <end position="29"/>
    </location>
</feature>
<evidence type="ECO:0000256" key="7">
    <source>
        <dbReference type="SAM" id="Phobius"/>
    </source>
</evidence>
<evidence type="ECO:0000256" key="1">
    <source>
        <dbReference type="ARBA" id="ARBA00004141"/>
    </source>
</evidence>
<feature type="transmembrane region" description="Helical" evidence="7">
    <location>
        <begin position="366"/>
        <end position="388"/>
    </location>
</feature>
<dbReference type="InterPro" id="IPR011701">
    <property type="entry name" value="MFS"/>
</dbReference>
<evidence type="ECO:0000256" key="3">
    <source>
        <dbReference type="ARBA" id="ARBA00022692"/>
    </source>
</evidence>
<organism evidence="9">
    <name type="scientific">Mytilinidion resinicola</name>
    <dbReference type="NCBI Taxonomy" id="574789"/>
    <lineage>
        <taxon>Eukaryota</taxon>
        <taxon>Fungi</taxon>
        <taxon>Dikarya</taxon>
        <taxon>Ascomycota</taxon>
        <taxon>Pezizomycotina</taxon>
        <taxon>Dothideomycetes</taxon>
        <taxon>Pleosporomycetidae</taxon>
        <taxon>Mytilinidiales</taxon>
        <taxon>Mytilinidiaceae</taxon>
        <taxon>Mytilinidion</taxon>
    </lineage>
</organism>
<dbReference type="GeneID" id="54464781"/>
<accession>A0A6A6Y8H2</accession>
<feature type="transmembrane region" description="Helical" evidence="7">
    <location>
        <begin position="460"/>
        <end position="481"/>
    </location>
</feature>
<feature type="transmembrane region" description="Helical" evidence="7">
    <location>
        <begin position="80"/>
        <end position="101"/>
    </location>
</feature>
<feature type="transmembrane region" description="Helical" evidence="7">
    <location>
        <begin position="108"/>
        <end position="124"/>
    </location>
</feature>
<feature type="transmembrane region" description="Helical" evidence="7">
    <location>
        <begin position="426"/>
        <end position="448"/>
    </location>
</feature>
<dbReference type="RefSeq" id="XP_033571954.1">
    <property type="nucleotide sequence ID" value="XM_033723888.1"/>
</dbReference>
<gene>
    <name evidence="9 11" type="ORF">BDZ99DRAFT_502388</name>
</gene>
<reference evidence="9 11" key="1">
    <citation type="journal article" date="2020" name="Stud. Mycol.">
        <title>101 Dothideomycetes genomes: a test case for predicting lifestyles and emergence of pathogens.</title>
        <authorList>
            <person name="Haridas S."/>
            <person name="Albert R."/>
            <person name="Binder M."/>
            <person name="Bloem J."/>
            <person name="Labutti K."/>
            <person name="Salamov A."/>
            <person name="Andreopoulos B."/>
            <person name="Baker S."/>
            <person name="Barry K."/>
            <person name="Bills G."/>
            <person name="Bluhm B."/>
            <person name="Cannon C."/>
            <person name="Castanera R."/>
            <person name="Culley D."/>
            <person name="Daum C."/>
            <person name="Ezra D."/>
            <person name="Gonzalez J."/>
            <person name="Henrissat B."/>
            <person name="Kuo A."/>
            <person name="Liang C."/>
            <person name="Lipzen A."/>
            <person name="Lutzoni F."/>
            <person name="Magnuson J."/>
            <person name="Mondo S."/>
            <person name="Nolan M."/>
            <person name="Ohm R."/>
            <person name="Pangilinan J."/>
            <person name="Park H.-J."/>
            <person name="Ramirez L."/>
            <person name="Alfaro M."/>
            <person name="Sun H."/>
            <person name="Tritt A."/>
            <person name="Yoshinaga Y."/>
            <person name="Zwiers L.-H."/>
            <person name="Turgeon B."/>
            <person name="Goodwin S."/>
            <person name="Spatafora J."/>
            <person name="Crous P."/>
            <person name="Grigoriev I."/>
        </authorList>
    </citation>
    <scope>NUCLEOTIDE SEQUENCE</scope>
    <source>
        <strain evidence="9 11">CBS 304.34</strain>
    </source>
</reference>
<reference evidence="11" key="2">
    <citation type="submission" date="2020-04" db="EMBL/GenBank/DDBJ databases">
        <authorList>
            <consortium name="NCBI Genome Project"/>
        </authorList>
    </citation>
    <scope>NUCLEOTIDE SEQUENCE</scope>
    <source>
        <strain evidence="11">CBS 304.34</strain>
    </source>
</reference>
<feature type="transmembrane region" description="Helical" evidence="7">
    <location>
        <begin position="320"/>
        <end position="345"/>
    </location>
</feature>
<evidence type="ECO:0000256" key="6">
    <source>
        <dbReference type="SAM" id="MobiDB-lite"/>
    </source>
</evidence>
<feature type="domain" description="Major facilitator superfamily (MFS) profile" evidence="8">
    <location>
        <begin position="40"/>
        <end position="486"/>
    </location>
</feature>
<evidence type="ECO:0000256" key="2">
    <source>
        <dbReference type="ARBA" id="ARBA00008335"/>
    </source>
</evidence>
<feature type="compositionally biased region" description="Basic and acidic residues" evidence="6">
    <location>
        <begin position="1"/>
        <end position="10"/>
    </location>
</feature>
<keyword evidence="3 7" id="KW-0812">Transmembrane</keyword>
<comment type="similarity">
    <text evidence="2">Belongs to the major facilitator superfamily.</text>
</comment>
<dbReference type="FunFam" id="1.20.1250.20:FF:000082">
    <property type="entry name" value="MFS multidrug transporter, putative"/>
    <property type="match status" value="1"/>
</dbReference>
<reference evidence="11" key="3">
    <citation type="submission" date="2025-04" db="UniProtKB">
        <authorList>
            <consortium name="RefSeq"/>
        </authorList>
    </citation>
    <scope>IDENTIFICATION</scope>
    <source>
        <strain evidence="11">CBS 304.34</strain>
    </source>
</reference>
<evidence type="ECO:0000259" key="8">
    <source>
        <dbReference type="PROSITE" id="PS50850"/>
    </source>
</evidence>
<feature type="region of interest" description="Disordered" evidence="6">
    <location>
        <begin position="1"/>
        <end position="29"/>
    </location>
</feature>
<keyword evidence="5 7" id="KW-0472">Membrane</keyword>
<dbReference type="InterPro" id="IPR020846">
    <property type="entry name" value="MFS_dom"/>
</dbReference>
<dbReference type="EMBL" id="MU003711">
    <property type="protein sequence ID" value="KAF2804990.1"/>
    <property type="molecule type" value="Genomic_DNA"/>
</dbReference>
<keyword evidence="10" id="KW-1185">Reference proteome</keyword>
<feature type="transmembrane region" description="Helical" evidence="7">
    <location>
        <begin position="394"/>
        <end position="419"/>
    </location>
</feature>
<proteinExistence type="inferred from homology"/>
<name>A0A6A6Y8H2_9PEZI</name>